<dbReference type="InterPro" id="IPR050216">
    <property type="entry name" value="LRR_domain-containing"/>
</dbReference>
<organism evidence="5 6">
    <name type="scientific">Geodia barretti</name>
    <name type="common">Barrett's horny sponge</name>
    <dbReference type="NCBI Taxonomy" id="519541"/>
    <lineage>
        <taxon>Eukaryota</taxon>
        <taxon>Metazoa</taxon>
        <taxon>Porifera</taxon>
        <taxon>Demospongiae</taxon>
        <taxon>Heteroscleromorpha</taxon>
        <taxon>Tetractinellida</taxon>
        <taxon>Astrophorina</taxon>
        <taxon>Geodiidae</taxon>
        <taxon>Geodia</taxon>
    </lineage>
</organism>
<dbReference type="GO" id="GO:0005737">
    <property type="term" value="C:cytoplasm"/>
    <property type="evidence" value="ECO:0007669"/>
    <property type="project" value="TreeGrafter"/>
</dbReference>
<dbReference type="InterPro" id="IPR003591">
    <property type="entry name" value="Leu-rich_rpt_typical-subtyp"/>
</dbReference>
<dbReference type="InterPro" id="IPR055414">
    <property type="entry name" value="LRR_R13L4/SHOC2-like"/>
</dbReference>
<dbReference type="Pfam" id="PF13516">
    <property type="entry name" value="LRR_6"/>
    <property type="match status" value="1"/>
</dbReference>
<dbReference type="PANTHER" id="PTHR48051:SF1">
    <property type="entry name" value="RAS SUPPRESSOR PROTEIN 1"/>
    <property type="match status" value="1"/>
</dbReference>
<reference evidence="5" key="1">
    <citation type="submission" date="2023-03" db="EMBL/GenBank/DDBJ databases">
        <authorList>
            <person name="Steffen K."/>
            <person name="Cardenas P."/>
        </authorList>
    </citation>
    <scope>NUCLEOTIDE SEQUENCE</scope>
</reference>
<sequence>MSRTLRKAVENAKQKKESEINLVEEGIAHLEEVPELFILHNLTKLCLSHNKITELPPEIVELRSLEYLNLFNNHLEDLPSTISALPRLRELNLALNRLCELPRGFGSFPALEILDLTYNNLVSSSFSANFTYLGGCLRALYMGDNDLKHFPPHIDKFTLLEVLVLRDNAIVEVPKELGKCIKLKTLHLQGNQIMAVPVEFGRLKVFGEQRSFRLGDNPLLPSLAEKVKAGNVKIFFDFLKTEEYNLIYLRFLDRHEPETIKRDKSGKKCRKTQKHKVPALKYETK</sequence>
<dbReference type="PANTHER" id="PTHR48051">
    <property type="match status" value="1"/>
</dbReference>
<feature type="compositionally biased region" description="Basic residues" evidence="3">
    <location>
        <begin position="264"/>
        <end position="278"/>
    </location>
</feature>
<accession>A0AA35RT41</accession>
<evidence type="ECO:0000256" key="1">
    <source>
        <dbReference type="ARBA" id="ARBA00022614"/>
    </source>
</evidence>
<dbReference type="InterPro" id="IPR032675">
    <property type="entry name" value="LRR_dom_sf"/>
</dbReference>
<evidence type="ECO:0000256" key="3">
    <source>
        <dbReference type="SAM" id="MobiDB-lite"/>
    </source>
</evidence>
<keyword evidence="6" id="KW-1185">Reference proteome</keyword>
<dbReference type="AlphaFoldDB" id="A0AA35RT41"/>
<evidence type="ECO:0000313" key="6">
    <source>
        <dbReference type="Proteomes" id="UP001174909"/>
    </source>
</evidence>
<gene>
    <name evidence="5" type="ORF">GBAR_LOCUS10489</name>
</gene>
<evidence type="ECO:0000259" key="4">
    <source>
        <dbReference type="Pfam" id="PF23598"/>
    </source>
</evidence>
<evidence type="ECO:0000313" key="5">
    <source>
        <dbReference type="EMBL" id="CAI8017220.1"/>
    </source>
</evidence>
<dbReference type="EMBL" id="CASHTH010001605">
    <property type="protein sequence ID" value="CAI8017220.1"/>
    <property type="molecule type" value="Genomic_DNA"/>
</dbReference>
<dbReference type="SMART" id="SM00369">
    <property type="entry name" value="LRR_TYP"/>
    <property type="match status" value="6"/>
</dbReference>
<evidence type="ECO:0000256" key="2">
    <source>
        <dbReference type="ARBA" id="ARBA00022737"/>
    </source>
</evidence>
<feature type="domain" description="Disease resistance R13L4/SHOC-2-like LRR" evidence="4">
    <location>
        <begin position="36"/>
        <end position="119"/>
    </location>
</feature>
<dbReference type="InterPro" id="IPR001611">
    <property type="entry name" value="Leu-rich_rpt"/>
</dbReference>
<dbReference type="Pfam" id="PF23598">
    <property type="entry name" value="LRR_14"/>
    <property type="match status" value="1"/>
</dbReference>
<dbReference type="Gene3D" id="3.80.10.10">
    <property type="entry name" value="Ribonuclease Inhibitor"/>
    <property type="match status" value="1"/>
</dbReference>
<dbReference type="SUPFAM" id="SSF52058">
    <property type="entry name" value="L domain-like"/>
    <property type="match status" value="1"/>
</dbReference>
<dbReference type="PROSITE" id="PS51450">
    <property type="entry name" value="LRR"/>
    <property type="match status" value="2"/>
</dbReference>
<dbReference type="Proteomes" id="UP001174909">
    <property type="component" value="Unassembled WGS sequence"/>
</dbReference>
<protein>
    <submittedName>
        <fullName evidence="5">Ras suppressor protein 1</fullName>
    </submittedName>
</protein>
<keyword evidence="1" id="KW-0433">Leucine-rich repeat</keyword>
<keyword evidence="2" id="KW-0677">Repeat</keyword>
<comment type="caution">
    <text evidence="5">The sequence shown here is derived from an EMBL/GenBank/DDBJ whole genome shotgun (WGS) entry which is preliminary data.</text>
</comment>
<proteinExistence type="predicted"/>
<name>A0AA35RT41_GEOBA</name>
<feature type="region of interest" description="Disordered" evidence="3">
    <location>
        <begin position="262"/>
        <end position="285"/>
    </location>
</feature>